<comment type="caution">
    <text evidence="2">The sequence shown here is derived from an EMBL/GenBank/DDBJ whole genome shotgun (WGS) entry which is preliminary data.</text>
</comment>
<dbReference type="EMBL" id="JAMQBK010000029">
    <property type="protein sequence ID" value="MCM2371067.1"/>
    <property type="molecule type" value="Genomic_DNA"/>
</dbReference>
<dbReference type="Proteomes" id="UP001202961">
    <property type="component" value="Unassembled WGS sequence"/>
</dbReference>
<accession>A0ABT0U2H0</accession>
<protein>
    <submittedName>
        <fullName evidence="2">Uncharacterized protein</fullName>
    </submittedName>
</protein>
<organism evidence="2 3">
    <name type="scientific">Aporhodopirellula aestuarii</name>
    <dbReference type="NCBI Taxonomy" id="2950107"/>
    <lineage>
        <taxon>Bacteria</taxon>
        <taxon>Pseudomonadati</taxon>
        <taxon>Planctomycetota</taxon>
        <taxon>Planctomycetia</taxon>
        <taxon>Pirellulales</taxon>
        <taxon>Pirellulaceae</taxon>
        <taxon>Aporhodopirellula</taxon>
    </lineage>
</organism>
<name>A0ABT0U2H0_9BACT</name>
<evidence type="ECO:0000256" key="1">
    <source>
        <dbReference type="SAM" id="MobiDB-lite"/>
    </source>
</evidence>
<gene>
    <name evidence="2" type="ORF">NB063_10645</name>
</gene>
<keyword evidence="3" id="KW-1185">Reference proteome</keyword>
<evidence type="ECO:0000313" key="3">
    <source>
        <dbReference type="Proteomes" id="UP001202961"/>
    </source>
</evidence>
<dbReference type="InterPro" id="IPR027417">
    <property type="entry name" value="P-loop_NTPase"/>
</dbReference>
<evidence type="ECO:0000313" key="2">
    <source>
        <dbReference type="EMBL" id="MCM2371067.1"/>
    </source>
</evidence>
<dbReference type="SUPFAM" id="SSF52540">
    <property type="entry name" value="P-loop containing nucleoside triphosphate hydrolases"/>
    <property type="match status" value="1"/>
</dbReference>
<reference evidence="2 3" key="1">
    <citation type="journal article" date="2022" name="Syst. Appl. Microbiol.">
        <title>Rhodopirellula aestuarii sp. nov., a novel member of the genus Rhodopirellula isolated from brackish sediments collected in the Tagus River estuary, Portugal.</title>
        <authorList>
            <person name="Vitorino I.R."/>
            <person name="Klimek D."/>
            <person name="Calusinska M."/>
            <person name="Lobo-da-Cunha A."/>
            <person name="Vasconcelos V."/>
            <person name="Lage O.M."/>
        </authorList>
    </citation>
    <scope>NUCLEOTIDE SEQUENCE [LARGE SCALE GENOMIC DNA]</scope>
    <source>
        <strain evidence="2 3">ICT_H3.1</strain>
    </source>
</reference>
<dbReference type="RefSeq" id="WP_250928710.1">
    <property type="nucleotide sequence ID" value="NZ_JAMQBK010000029.1"/>
</dbReference>
<feature type="region of interest" description="Disordered" evidence="1">
    <location>
        <begin position="83"/>
        <end position="103"/>
    </location>
</feature>
<proteinExistence type="predicted"/>
<sequence length="431" mass="47407">MNWCEVTIQAGAATVRFHPSPDRFWTIEHIASHPLPDWTGLNSVTLTGPGAIWMYAYAAAHAAQAGVPTIRGVLADGQTALRQFPDAPSRSGESEALTERSSEDQLIHVITQTDHGGSSITLEADLPAGRSANAADIQSAMRSAETILRNTPPWQRCYLTGRGTVEMYASQSVAAVRSSASMVIVIAPRNGHIVVHGSDGGVVPRLLPEHSPSTDRGHLIGVIGDPNCGKSVFSHVLNLYRDQAGASGWRMDCDGQAPTPPWYLSGRERQPEVFEDLRRQQKRAWTDSMETHFTSQLQSLRRHFAVVVADLPGGDHRHNPPRRIPPGRERMLREIDQFIILQRHDHQTSEYWLDALNSHQLADRTAAIVTSKEPNTAPSLRRTADTDSQHWKGIATGLDRSRSASELCLAMEPAMDTLWDHLFPSSSLGKS</sequence>